<keyword evidence="4" id="KW-1015">Disulfide bond</keyword>
<dbReference type="PANTHER" id="PTHR23301:SF0">
    <property type="entry name" value="CHITIN-BINDING TYPE-2 DOMAIN-CONTAINING PROTEIN-RELATED"/>
    <property type="match status" value="1"/>
</dbReference>
<dbReference type="PROSITE" id="PS50940">
    <property type="entry name" value="CHIT_BIND_II"/>
    <property type="match status" value="3"/>
</dbReference>
<protein>
    <recommendedName>
        <fullName evidence="7">Chitin-binding type-2 domain-containing protein</fullName>
    </recommendedName>
</protein>
<evidence type="ECO:0000256" key="2">
    <source>
        <dbReference type="ARBA" id="ARBA00022729"/>
    </source>
</evidence>
<evidence type="ECO:0000256" key="6">
    <source>
        <dbReference type="SAM" id="SignalP"/>
    </source>
</evidence>
<organism evidence="8 9">
    <name type="scientific">Daphnia galeata</name>
    <dbReference type="NCBI Taxonomy" id="27404"/>
    <lineage>
        <taxon>Eukaryota</taxon>
        <taxon>Metazoa</taxon>
        <taxon>Ecdysozoa</taxon>
        <taxon>Arthropoda</taxon>
        <taxon>Crustacea</taxon>
        <taxon>Branchiopoda</taxon>
        <taxon>Diplostraca</taxon>
        <taxon>Cladocera</taxon>
        <taxon>Anomopoda</taxon>
        <taxon>Daphniidae</taxon>
        <taxon>Daphnia</taxon>
    </lineage>
</organism>
<dbReference type="GO" id="GO:0005576">
    <property type="term" value="C:extracellular region"/>
    <property type="evidence" value="ECO:0007669"/>
    <property type="project" value="InterPro"/>
</dbReference>
<comment type="caution">
    <text evidence="8">The sequence shown here is derived from an EMBL/GenBank/DDBJ whole genome shotgun (WGS) entry which is preliminary data.</text>
</comment>
<dbReference type="EMBL" id="CAKKLH010000302">
    <property type="protein sequence ID" value="CAH0110267.1"/>
    <property type="molecule type" value="Genomic_DNA"/>
</dbReference>
<evidence type="ECO:0000259" key="7">
    <source>
        <dbReference type="PROSITE" id="PS50940"/>
    </source>
</evidence>
<dbReference type="InterPro" id="IPR036508">
    <property type="entry name" value="Chitin-bd_dom_sf"/>
</dbReference>
<dbReference type="Proteomes" id="UP000789390">
    <property type="component" value="Unassembled WGS sequence"/>
</dbReference>
<dbReference type="InterPro" id="IPR002557">
    <property type="entry name" value="Chitin-bd_dom"/>
</dbReference>
<evidence type="ECO:0000256" key="1">
    <source>
        <dbReference type="ARBA" id="ARBA00022669"/>
    </source>
</evidence>
<dbReference type="SMART" id="SM00494">
    <property type="entry name" value="ChtBD2"/>
    <property type="match status" value="4"/>
</dbReference>
<feature type="domain" description="Chitin-binding type-2" evidence="7">
    <location>
        <begin position="141"/>
        <end position="197"/>
    </location>
</feature>
<evidence type="ECO:0000313" key="9">
    <source>
        <dbReference type="Proteomes" id="UP000789390"/>
    </source>
</evidence>
<dbReference type="Gene3D" id="2.170.140.10">
    <property type="entry name" value="Chitin binding domain"/>
    <property type="match status" value="3"/>
</dbReference>
<evidence type="ECO:0000313" key="8">
    <source>
        <dbReference type="EMBL" id="CAH0110267.1"/>
    </source>
</evidence>
<feature type="domain" description="Chitin-binding type-2" evidence="7">
    <location>
        <begin position="249"/>
        <end position="309"/>
    </location>
</feature>
<keyword evidence="2 6" id="KW-0732">Signal</keyword>
<reference evidence="8" key="1">
    <citation type="submission" date="2021-11" db="EMBL/GenBank/DDBJ databases">
        <authorList>
            <person name="Schell T."/>
        </authorList>
    </citation>
    <scope>NUCLEOTIDE SEQUENCE</scope>
    <source>
        <strain evidence="8">M5</strain>
    </source>
</reference>
<proteinExistence type="predicted"/>
<dbReference type="AlphaFoldDB" id="A0A8J2RT00"/>
<dbReference type="GO" id="GO:0008061">
    <property type="term" value="F:chitin binding"/>
    <property type="evidence" value="ECO:0007669"/>
    <property type="project" value="UniProtKB-KW"/>
</dbReference>
<keyword evidence="1" id="KW-0147">Chitin-binding</keyword>
<dbReference type="PANTHER" id="PTHR23301">
    <property type="entry name" value="CHITIN BINDING PERITROPHIN-A"/>
    <property type="match status" value="1"/>
</dbReference>
<keyword evidence="5" id="KW-0325">Glycoprotein</keyword>
<evidence type="ECO:0000256" key="3">
    <source>
        <dbReference type="ARBA" id="ARBA00022737"/>
    </source>
</evidence>
<accession>A0A8J2RT00</accession>
<sequence length="366" mass="39817">MFVSVLPLLLLIAFSENFSGLNKAESELEGEFVCPNAETDFYPADPFCTGFYYTCEITADSKECPGTPGVTAFDPVTKTCEPIECAFCYFTCPASSGFFAVPGTWYYISYKIKTNERRPINTIFVNTESQLMFTPLFKGQQFTCPSSDGVFAYPEVCSTFYYLCTGGQSSIQYCPGGSIFDPETLNCVLNENASCSPGPVTTTTTSTPTITPTTTPTTTLTITPTITPTTSIPPDFICPTSNEIALTSNTMCRHTFLGDDGLYAFPGQCVKTYYACVNGIAYPESCSEGDVFDPVTFTCTPSELASCNQKIDCLSDGLFPYPDACSNLYFVCSAGESYVEYCPENLVFDPLVLMCVVKENASCTNN</sequence>
<keyword evidence="9" id="KW-1185">Reference proteome</keyword>
<dbReference type="Pfam" id="PF01607">
    <property type="entry name" value="CBM_14"/>
    <property type="match status" value="3"/>
</dbReference>
<keyword evidence="3" id="KW-0677">Repeat</keyword>
<name>A0A8J2RT00_9CRUS</name>
<dbReference type="OrthoDB" id="439917at2759"/>
<dbReference type="SUPFAM" id="SSF57625">
    <property type="entry name" value="Invertebrate chitin-binding proteins"/>
    <property type="match status" value="3"/>
</dbReference>
<dbReference type="InterPro" id="IPR051940">
    <property type="entry name" value="Chitin_bind-dev_reg"/>
</dbReference>
<feature type="domain" description="Chitin-binding type-2" evidence="7">
    <location>
        <begin position="310"/>
        <end position="365"/>
    </location>
</feature>
<evidence type="ECO:0000256" key="4">
    <source>
        <dbReference type="ARBA" id="ARBA00023157"/>
    </source>
</evidence>
<gene>
    <name evidence="8" type="ORF">DGAL_LOCUS13830</name>
</gene>
<feature type="signal peptide" evidence="6">
    <location>
        <begin position="1"/>
        <end position="15"/>
    </location>
</feature>
<feature type="chain" id="PRO_5035295419" description="Chitin-binding type-2 domain-containing protein" evidence="6">
    <location>
        <begin position="16"/>
        <end position="366"/>
    </location>
</feature>
<evidence type="ECO:0000256" key="5">
    <source>
        <dbReference type="ARBA" id="ARBA00023180"/>
    </source>
</evidence>